<evidence type="ECO:0000313" key="2">
    <source>
        <dbReference type="Proteomes" id="UP000008544"/>
    </source>
</evidence>
<dbReference type="SUPFAM" id="SSF158622">
    <property type="entry name" value="YheA/YmcA-like"/>
    <property type="match status" value="1"/>
</dbReference>
<name>B1I291_DESAP</name>
<protein>
    <submittedName>
        <fullName evidence="1">Uncharacterized protein</fullName>
    </submittedName>
</protein>
<dbReference type="EMBL" id="CP000860">
    <property type="protein sequence ID" value="ACA59093.1"/>
    <property type="molecule type" value="Genomic_DNA"/>
</dbReference>
<evidence type="ECO:0000313" key="1">
    <source>
        <dbReference type="EMBL" id="ACA59093.1"/>
    </source>
</evidence>
<reference evidence="2" key="1">
    <citation type="submission" date="2007-10" db="EMBL/GenBank/DDBJ databases">
        <title>Complete sequence of chromosome of Desulforudis audaxviator MP104C.</title>
        <authorList>
            <person name="Copeland A."/>
            <person name="Lucas S."/>
            <person name="Lapidus A."/>
            <person name="Barry K."/>
            <person name="Glavina del Rio T."/>
            <person name="Dalin E."/>
            <person name="Tice H."/>
            <person name="Bruce D."/>
            <person name="Pitluck S."/>
            <person name="Lowry S.R."/>
            <person name="Larimer F."/>
            <person name="Land M.L."/>
            <person name="Hauser L."/>
            <person name="Kyrpides N."/>
            <person name="Ivanova N.N."/>
            <person name="Richardson P."/>
        </authorList>
    </citation>
    <scope>NUCLEOTIDE SEQUENCE [LARGE SCALE GENOMIC DNA]</scope>
    <source>
        <strain evidence="2">MP104C</strain>
    </source>
</reference>
<gene>
    <name evidence="1" type="ordered locus">Daud_0552</name>
</gene>
<sequence length="115" mass="13038">MSVILKAMELGQEISQSAELKKMREAEATVHADPAAADMIREFQVKQRIMVEARSAGRRLTGEEQDELVNLHQRMTANPKIKEFMEAQRQFHEMINDINRILQQAITGNTCTPSG</sequence>
<dbReference type="AlphaFoldDB" id="B1I291"/>
<dbReference type="InterPro" id="IPR023378">
    <property type="entry name" value="YheA/YmcA-like_dom_sf"/>
</dbReference>
<reference evidence="1 2" key="2">
    <citation type="journal article" date="2008" name="Science">
        <title>Environmental genomics reveals a single-species ecosystem deep within Earth.</title>
        <authorList>
            <person name="Chivian D."/>
            <person name="Brodie E.L."/>
            <person name="Alm E.J."/>
            <person name="Culley D.E."/>
            <person name="Dehal P.S."/>
            <person name="Desantis T.Z."/>
            <person name="Gihring T.M."/>
            <person name="Lapidus A."/>
            <person name="Lin L.H."/>
            <person name="Lowry S.R."/>
            <person name="Moser D.P."/>
            <person name="Richardson P.M."/>
            <person name="Southam G."/>
            <person name="Wanger G."/>
            <person name="Pratt L.M."/>
            <person name="Andersen G.L."/>
            <person name="Hazen T.C."/>
            <person name="Brockman F.J."/>
            <person name="Arkin A.P."/>
            <person name="Onstott T.C."/>
        </authorList>
    </citation>
    <scope>NUCLEOTIDE SEQUENCE [LARGE SCALE GENOMIC DNA]</scope>
    <source>
        <strain evidence="1 2">MP104C</strain>
    </source>
</reference>
<accession>B1I291</accession>
<dbReference type="OrthoDB" id="2112157at2"/>
<dbReference type="KEGG" id="dau:Daud_0552"/>
<dbReference type="Proteomes" id="UP000008544">
    <property type="component" value="Chromosome"/>
</dbReference>
<dbReference type="RefSeq" id="WP_012301682.1">
    <property type="nucleotide sequence ID" value="NC_010424.1"/>
</dbReference>
<dbReference type="HOGENOM" id="CLU_140243_1_1_9"/>
<proteinExistence type="predicted"/>
<dbReference type="eggNOG" id="COG3679">
    <property type="taxonomic scope" value="Bacteria"/>
</dbReference>
<organism evidence="1 2">
    <name type="scientific">Desulforudis audaxviator (strain MP104C)</name>
    <dbReference type="NCBI Taxonomy" id="477974"/>
    <lineage>
        <taxon>Bacteria</taxon>
        <taxon>Bacillati</taxon>
        <taxon>Bacillota</taxon>
        <taxon>Clostridia</taxon>
        <taxon>Thermoanaerobacterales</taxon>
        <taxon>Candidatus Desulforudaceae</taxon>
        <taxon>Candidatus Desulforudis</taxon>
    </lineage>
</organism>
<dbReference type="InterPro" id="IPR010368">
    <property type="entry name" value="Com_YlbF"/>
</dbReference>
<dbReference type="Pfam" id="PF06133">
    <property type="entry name" value="Com_YlbF"/>
    <property type="match status" value="1"/>
</dbReference>
<keyword evidence="2" id="KW-1185">Reference proteome</keyword>
<dbReference type="Gene3D" id="1.20.1500.10">
    <property type="entry name" value="YheA/YmcA-like"/>
    <property type="match status" value="1"/>
</dbReference>
<dbReference type="STRING" id="477974.Daud_0552"/>